<evidence type="ECO:0000313" key="7">
    <source>
        <dbReference type="EMBL" id="MBM7555322.1"/>
    </source>
</evidence>
<evidence type="ECO:0000256" key="2">
    <source>
        <dbReference type="ARBA" id="ARBA00022741"/>
    </source>
</evidence>
<feature type="binding site" evidence="5">
    <location>
        <position position="173"/>
    </location>
    <ligand>
        <name>GTP</name>
        <dbReference type="ChEBI" id="CHEBI:37565"/>
    </ligand>
</feature>
<name>A0A939BNE1_9FIRM</name>
<keyword evidence="3 4" id="KW-0342">GTP-binding</keyword>
<evidence type="ECO:0000256" key="3">
    <source>
        <dbReference type="ARBA" id="ARBA00023134"/>
    </source>
</evidence>
<feature type="binding site" evidence="5">
    <location>
        <begin position="85"/>
        <end position="86"/>
    </location>
    <ligand>
        <name>GTP</name>
        <dbReference type="ChEBI" id="CHEBI:37565"/>
    </ligand>
</feature>
<dbReference type="Gene3D" id="3.40.50.300">
    <property type="entry name" value="P-loop containing nucleotide triphosphate hydrolases"/>
    <property type="match status" value="1"/>
</dbReference>
<sequence length="283" mass="32065">MSIQWYPGHMDKAKKKIKKRLNLIDVVIELLDARIPLSSRNPDIDEVLKDKKRIIALNKKDLADPQVTKQWLDYFSETAPSLAINSLSGNNVKQIFSLADQLTQEEQAKALERGRKKRDVKLMIVGVPNVGKSQLINQLGNKNKTRTGNRPGVTRGEQWVKLQQGFELLDTPGVLWSKFNDEEAGVRLALCGAIKEGRFDNELLAYKLVQILQESNPERLKERYDLDHLSPDTYQLVADIGKKRGCLQSGGKVDRNRVSKIILKEFDEGKLGRITLEQPPVES</sequence>
<evidence type="ECO:0000313" key="8">
    <source>
        <dbReference type="Proteomes" id="UP000774000"/>
    </source>
</evidence>
<dbReference type="FunFam" id="3.40.50.300:FF:000590">
    <property type="entry name" value="Ribosome biogenesis GTPase A"/>
    <property type="match status" value="1"/>
</dbReference>
<comment type="similarity">
    <text evidence="4">Belongs to the TRAFAC class YlqF/YawG GTPase family. MTG1 subfamily.</text>
</comment>
<dbReference type="PANTHER" id="PTHR45782:SF4">
    <property type="entry name" value="MITOCHONDRIAL RIBOSOME-ASSOCIATED GTPASE 1"/>
    <property type="match status" value="1"/>
</dbReference>
<dbReference type="EMBL" id="JAFBDQ010000001">
    <property type="protein sequence ID" value="MBM7555322.1"/>
    <property type="molecule type" value="Genomic_DNA"/>
</dbReference>
<feature type="binding site" evidence="5">
    <location>
        <begin position="58"/>
        <end position="61"/>
    </location>
    <ligand>
        <name>GTP</name>
        <dbReference type="ChEBI" id="CHEBI:37565"/>
    </ligand>
</feature>
<accession>A0A939BNE1</accession>
<gene>
    <name evidence="7" type="ORF">JOC47_000146</name>
</gene>
<protein>
    <recommendedName>
        <fullName evidence="1 4">Ribosome biogenesis GTPase A</fullName>
    </recommendedName>
</protein>
<comment type="function">
    <text evidence="4">Required for a late step of 50S ribosomal subunit assembly. Has GTPase activity.</text>
</comment>
<proteinExistence type="inferred from homology"/>
<dbReference type="InterPro" id="IPR023179">
    <property type="entry name" value="GTP-bd_ortho_bundle_sf"/>
</dbReference>
<dbReference type="GO" id="GO:0006412">
    <property type="term" value="P:translation"/>
    <property type="evidence" value="ECO:0007669"/>
    <property type="project" value="TreeGrafter"/>
</dbReference>
<dbReference type="GO" id="GO:0003924">
    <property type="term" value="F:GTPase activity"/>
    <property type="evidence" value="ECO:0007669"/>
    <property type="project" value="TreeGrafter"/>
</dbReference>
<dbReference type="RefSeq" id="WP_204700043.1">
    <property type="nucleotide sequence ID" value="NZ_JAFBDQ010000001.1"/>
</dbReference>
<dbReference type="InterPro" id="IPR030378">
    <property type="entry name" value="G_CP_dom"/>
</dbReference>
<reference evidence="7" key="1">
    <citation type="submission" date="2021-01" db="EMBL/GenBank/DDBJ databases">
        <title>Genomic Encyclopedia of Type Strains, Phase IV (KMG-IV): sequencing the most valuable type-strain genomes for metagenomic binning, comparative biology and taxonomic classification.</title>
        <authorList>
            <person name="Goeker M."/>
        </authorList>
    </citation>
    <scope>NUCLEOTIDE SEQUENCE</scope>
    <source>
        <strain evidence="7">DSM 23230</strain>
    </source>
</reference>
<dbReference type="Gene3D" id="1.10.1580.10">
    <property type="match status" value="1"/>
</dbReference>
<keyword evidence="4" id="KW-0963">Cytoplasm</keyword>
<feature type="domain" description="CP-type G" evidence="6">
    <location>
        <begin position="11"/>
        <end position="177"/>
    </location>
</feature>
<dbReference type="NCBIfam" id="TIGR03596">
    <property type="entry name" value="GTPase_YlqF"/>
    <property type="match status" value="1"/>
</dbReference>
<dbReference type="PIRSF" id="PIRSF006230">
    <property type="entry name" value="MG442"/>
    <property type="match status" value="1"/>
</dbReference>
<evidence type="ECO:0000256" key="5">
    <source>
        <dbReference type="PIRSR" id="PIRSR006230-1"/>
    </source>
</evidence>
<dbReference type="Proteomes" id="UP000774000">
    <property type="component" value="Unassembled WGS sequence"/>
</dbReference>
<dbReference type="Pfam" id="PF01926">
    <property type="entry name" value="MMR_HSR1"/>
    <property type="match status" value="1"/>
</dbReference>
<dbReference type="PROSITE" id="PS51721">
    <property type="entry name" value="G_CP"/>
    <property type="match status" value="1"/>
</dbReference>
<evidence type="ECO:0000256" key="4">
    <source>
        <dbReference type="PIRNR" id="PIRNR006230"/>
    </source>
</evidence>
<keyword evidence="8" id="KW-1185">Reference proteome</keyword>
<dbReference type="GO" id="GO:0005737">
    <property type="term" value="C:cytoplasm"/>
    <property type="evidence" value="ECO:0007669"/>
    <property type="project" value="UniProtKB-SubCell"/>
</dbReference>
<dbReference type="AlphaFoldDB" id="A0A939BNE1"/>
<dbReference type="InterPro" id="IPR019991">
    <property type="entry name" value="GTP-bd_ribosome_bgen"/>
</dbReference>
<evidence type="ECO:0000259" key="6">
    <source>
        <dbReference type="PROSITE" id="PS51721"/>
    </source>
</evidence>
<keyword evidence="2 4" id="KW-0547">Nucleotide-binding</keyword>
<comment type="subcellular location">
    <subcellularLocation>
        <location evidence="4">Cytoplasm</location>
    </subcellularLocation>
</comment>
<dbReference type="CDD" id="cd01856">
    <property type="entry name" value="YlqF"/>
    <property type="match status" value="1"/>
</dbReference>
<dbReference type="InterPro" id="IPR006073">
    <property type="entry name" value="GTP-bd"/>
</dbReference>
<dbReference type="PANTHER" id="PTHR45782">
    <property type="entry name" value="MITOCHONDRIAL RIBOSOME-ASSOCIATED GTPASE 1"/>
    <property type="match status" value="1"/>
</dbReference>
<evidence type="ECO:0000256" key="1">
    <source>
        <dbReference type="ARBA" id="ARBA00014898"/>
    </source>
</evidence>
<dbReference type="InterPro" id="IPR016478">
    <property type="entry name" value="GTPase_MTG1"/>
</dbReference>
<dbReference type="SUPFAM" id="SSF52540">
    <property type="entry name" value="P-loop containing nucleoside triphosphate hydrolases"/>
    <property type="match status" value="1"/>
</dbReference>
<dbReference type="GO" id="GO:0005525">
    <property type="term" value="F:GTP binding"/>
    <property type="evidence" value="ECO:0007669"/>
    <property type="project" value="UniProtKB-KW"/>
</dbReference>
<dbReference type="InterPro" id="IPR027417">
    <property type="entry name" value="P-loop_NTPase"/>
</dbReference>
<organism evidence="7 8">
    <name type="scientific">Halanaerobacter jeridensis</name>
    <dbReference type="NCBI Taxonomy" id="706427"/>
    <lineage>
        <taxon>Bacteria</taxon>
        <taxon>Bacillati</taxon>
        <taxon>Bacillota</taxon>
        <taxon>Clostridia</taxon>
        <taxon>Halanaerobiales</taxon>
        <taxon>Halobacteroidaceae</taxon>
        <taxon>Halanaerobacter</taxon>
    </lineage>
</organism>
<comment type="caution">
    <text evidence="7">The sequence shown here is derived from an EMBL/GenBank/DDBJ whole genome shotgun (WGS) entry which is preliminary data.</text>
</comment>